<evidence type="ECO:0000256" key="1">
    <source>
        <dbReference type="ARBA" id="ARBA00022450"/>
    </source>
</evidence>
<dbReference type="PANTHER" id="PTHR43775:SF37">
    <property type="entry name" value="SI:DKEY-61P9.11"/>
    <property type="match status" value="1"/>
</dbReference>
<dbReference type="GO" id="GO:0006633">
    <property type="term" value="P:fatty acid biosynthetic process"/>
    <property type="evidence" value="ECO:0007669"/>
    <property type="project" value="TreeGrafter"/>
</dbReference>
<evidence type="ECO:0000259" key="4">
    <source>
        <dbReference type="Pfam" id="PF08659"/>
    </source>
</evidence>
<feature type="region of interest" description="Disordered" evidence="3">
    <location>
        <begin position="218"/>
        <end position="241"/>
    </location>
</feature>
<gene>
    <name evidence="5" type="ORF">SSQG_00956</name>
</gene>
<keyword evidence="1" id="KW-0596">Phosphopantetheine</keyword>
<keyword evidence="6" id="KW-1185">Reference proteome</keyword>
<dbReference type="InterPro" id="IPR013968">
    <property type="entry name" value="PKS_KR"/>
</dbReference>
<accession>D9XDQ9</accession>
<dbReference type="STRING" id="591159.SSQG_00956"/>
<dbReference type="AlphaFoldDB" id="D9XDQ9"/>
<dbReference type="HOGENOM" id="CLU_1151315_0_0_11"/>
<dbReference type="SUPFAM" id="SSF51735">
    <property type="entry name" value="NAD(P)-binding Rossmann-fold domains"/>
    <property type="match status" value="1"/>
</dbReference>
<keyword evidence="2" id="KW-0597">Phosphoprotein</keyword>
<feature type="domain" description="Ketoreductase (KR)" evidence="4">
    <location>
        <begin position="39"/>
        <end position="146"/>
    </location>
</feature>
<protein>
    <submittedName>
        <fullName evidence="5">Predicted protein</fullName>
    </submittedName>
</protein>
<dbReference type="PANTHER" id="PTHR43775">
    <property type="entry name" value="FATTY ACID SYNTHASE"/>
    <property type="match status" value="1"/>
</dbReference>
<proteinExistence type="predicted"/>
<dbReference type="GO" id="GO:0004312">
    <property type="term" value="F:fatty acid synthase activity"/>
    <property type="evidence" value="ECO:0007669"/>
    <property type="project" value="TreeGrafter"/>
</dbReference>
<dbReference type="Proteomes" id="UP000004184">
    <property type="component" value="Unassembled WGS sequence"/>
</dbReference>
<dbReference type="InterPro" id="IPR050091">
    <property type="entry name" value="PKS_NRPS_Biosynth_Enz"/>
</dbReference>
<dbReference type="Gene3D" id="3.40.50.720">
    <property type="entry name" value="NAD(P)-binding Rossmann-like Domain"/>
    <property type="match status" value="1"/>
</dbReference>
<reference evidence="6" key="1">
    <citation type="submission" date="2009-02" db="EMBL/GenBank/DDBJ databases">
        <title>Annotation of Streptomyces viridochromogenes strain DSM 40736.</title>
        <authorList>
            <consortium name="The Broad Institute Genome Sequencing Platform"/>
            <consortium name="Broad Institute Microbial Sequencing Center"/>
            <person name="Fischbach M."/>
            <person name="Godfrey P."/>
            <person name="Ward D."/>
            <person name="Young S."/>
            <person name="Zeng Q."/>
            <person name="Koehrsen M."/>
            <person name="Alvarado L."/>
            <person name="Berlin A.M."/>
            <person name="Bochicchio J."/>
            <person name="Borenstein D."/>
            <person name="Chapman S.B."/>
            <person name="Chen Z."/>
            <person name="Engels R."/>
            <person name="Freedman E."/>
            <person name="Gellesch M."/>
            <person name="Goldberg J."/>
            <person name="Griggs A."/>
            <person name="Gujja S."/>
            <person name="Heilman E.R."/>
            <person name="Heiman D.I."/>
            <person name="Hepburn T.A."/>
            <person name="Howarth C."/>
            <person name="Jen D."/>
            <person name="Larson L."/>
            <person name="Lewis B."/>
            <person name="Mehta T."/>
            <person name="Park D."/>
            <person name="Pearson M."/>
            <person name="Richards J."/>
            <person name="Roberts A."/>
            <person name="Saif S."/>
            <person name="Shea T.D."/>
            <person name="Shenoy N."/>
            <person name="Sisk P."/>
            <person name="Stolte C."/>
            <person name="Sykes S.N."/>
            <person name="Thomson T."/>
            <person name="Walk T."/>
            <person name="White J."/>
            <person name="Yandava C."/>
            <person name="Straight P."/>
            <person name="Clardy J."/>
            <person name="Hung D."/>
            <person name="Kolter R."/>
            <person name="Mekalanos J."/>
            <person name="Walker S."/>
            <person name="Walsh C.T."/>
            <person name="Wieland-Brown L.C."/>
            <person name="Haas B."/>
            <person name="Nusbaum C."/>
            <person name="Birren B."/>
        </authorList>
    </citation>
    <scope>NUCLEOTIDE SEQUENCE [LARGE SCALE GENOMIC DNA]</scope>
    <source>
        <strain evidence="6">DSM 40736 / JCM 4977 / BCRC 1201 / Tue 494</strain>
    </source>
</reference>
<dbReference type="EMBL" id="GG657757">
    <property type="protein sequence ID" value="EFL30438.1"/>
    <property type="molecule type" value="Genomic_DNA"/>
</dbReference>
<evidence type="ECO:0000256" key="2">
    <source>
        <dbReference type="ARBA" id="ARBA00022553"/>
    </source>
</evidence>
<dbReference type="Pfam" id="PF08659">
    <property type="entry name" value="KR"/>
    <property type="match status" value="1"/>
</dbReference>
<evidence type="ECO:0000313" key="6">
    <source>
        <dbReference type="Proteomes" id="UP000004184"/>
    </source>
</evidence>
<dbReference type="InterPro" id="IPR036291">
    <property type="entry name" value="NAD(P)-bd_dom_sf"/>
</dbReference>
<sequence>MRTPSGQKKVFEYLLGTCSSGCKLATGDLASAGRGGNGLAGLLADGRPPLRGVLSLPRQGADGRLEDLDGPRFGAALAEALRGPVELTRRFADGLDFFVLSTSVTSLPGRSATVVGSAADAFLTALAAHRRAAGLPVVAAAWGPWLDAADEAPETATAFAGAGVYAAPGGEVLDALLALPVAGGAGGAGVAGVARVDWDRYRVAGGRTLPYSLLEAGPSYDEEKAPGFGQNRMKGARKKKG</sequence>
<evidence type="ECO:0000313" key="5">
    <source>
        <dbReference type="EMBL" id="EFL30438.1"/>
    </source>
</evidence>
<organism evidence="5 6">
    <name type="scientific">Streptomyces viridochromogenes (strain DSM 40736 / JCM 4977 / BCRC 1201 / Tue 494)</name>
    <dbReference type="NCBI Taxonomy" id="591159"/>
    <lineage>
        <taxon>Bacteria</taxon>
        <taxon>Bacillati</taxon>
        <taxon>Actinomycetota</taxon>
        <taxon>Actinomycetes</taxon>
        <taxon>Kitasatosporales</taxon>
        <taxon>Streptomycetaceae</taxon>
        <taxon>Streptomyces</taxon>
    </lineage>
</organism>
<dbReference type="eggNOG" id="COG1028">
    <property type="taxonomic scope" value="Bacteria"/>
</dbReference>
<name>D9XDQ9_STRVT</name>
<evidence type="ECO:0000256" key="3">
    <source>
        <dbReference type="SAM" id="MobiDB-lite"/>
    </source>
</evidence>